<protein>
    <submittedName>
        <fullName evidence="4">Efflux RND transporter periplasmic adaptor subunit</fullName>
    </submittedName>
</protein>
<dbReference type="Pfam" id="PF25973">
    <property type="entry name" value="BSH_CzcB"/>
    <property type="match status" value="1"/>
</dbReference>
<dbReference type="RefSeq" id="WP_240130538.1">
    <property type="nucleotide sequence ID" value="NZ_JACSDI010000003.1"/>
</dbReference>
<dbReference type="InterPro" id="IPR058647">
    <property type="entry name" value="BSH_CzcB-like"/>
</dbReference>
<reference evidence="4 5" key="1">
    <citation type="submission" date="2020-08" db="EMBL/GenBank/DDBJ databases">
        <title>Whole genome sequence of Shewanella sp strain PS-2.</title>
        <authorList>
            <person name="Das S.K."/>
        </authorList>
    </citation>
    <scope>NUCLEOTIDE SEQUENCE [LARGE SCALE GENOMIC DNA]</scope>
    <source>
        <strain evidence="4 5">PS-2</strain>
    </source>
</reference>
<evidence type="ECO:0000313" key="5">
    <source>
        <dbReference type="Proteomes" id="UP000829384"/>
    </source>
</evidence>
<dbReference type="InterPro" id="IPR058627">
    <property type="entry name" value="MdtA-like_C"/>
</dbReference>
<evidence type="ECO:0000259" key="2">
    <source>
        <dbReference type="Pfam" id="PF25967"/>
    </source>
</evidence>
<proteinExistence type="inferred from homology"/>
<keyword evidence="5" id="KW-1185">Reference proteome</keyword>
<dbReference type="EMBL" id="JACSDI010000003">
    <property type="protein sequence ID" value="MCG9963865.1"/>
    <property type="molecule type" value="Genomic_DNA"/>
</dbReference>
<feature type="domain" description="CzcB-like barrel-sandwich hybrid" evidence="3">
    <location>
        <begin position="54"/>
        <end position="175"/>
    </location>
</feature>
<organism evidence="4 5">
    <name type="scientific">Shewanella cutis</name>
    <dbReference type="NCBI Taxonomy" id="2766780"/>
    <lineage>
        <taxon>Bacteria</taxon>
        <taxon>Pseudomonadati</taxon>
        <taxon>Pseudomonadota</taxon>
        <taxon>Gammaproteobacteria</taxon>
        <taxon>Alteromonadales</taxon>
        <taxon>Shewanellaceae</taxon>
        <taxon>Shewanella</taxon>
    </lineage>
</organism>
<dbReference type="InterPro" id="IPR006143">
    <property type="entry name" value="RND_pump_MFP"/>
</dbReference>
<evidence type="ECO:0000313" key="4">
    <source>
        <dbReference type="EMBL" id="MCG9963865.1"/>
    </source>
</evidence>
<dbReference type="SUPFAM" id="SSF111369">
    <property type="entry name" value="HlyD-like secretion proteins"/>
    <property type="match status" value="1"/>
</dbReference>
<dbReference type="NCBIfam" id="TIGR01730">
    <property type="entry name" value="RND_mfp"/>
    <property type="match status" value="1"/>
</dbReference>
<dbReference type="Gene3D" id="2.40.50.100">
    <property type="match status" value="1"/>
</dbReference>
<dbReference type="Gene3D" id="2.40.420.20">
    <property type="match status" value="1"/>
</dbReference>
<feature type="domain" description="Multidrug resistance protein MdtA-like C-terminal permuted SH3" evidence="2">
    <location>
        <begin position="265"/>
        <end position="323"/>
    </location>
</feature>
<dbReference type="Pfam" id="PF25967">
    <property type="entry name" value="RND-MFP_C"/>
    <property type="match status" value="1"/>
</dbReference>
<comment type="similarity">
    <text evidence="1">Belongs to the membrane fusion protein (MFP) (TC 8.A.1) family.</text>
</comment>
<dbReference type="Gene3D" id="1.10.287.470">
    <property type="entry name" value="Helix hairpin bin"/>
    <property type="match status" value="1"/>
</dbReference>
<name>A0ABS9QU32_9GAMM</name>
<sequence length="341" mass="36586">MTVLSGCGDEQSTPPVAADISRPALILTLQPQGVSQTHFTGVVRSAERAELAFKQSGKLATMVAQEGNKVERGQVLATLDDAELKTALDSAKVEYKQAQTDFDRGNKIFSTSQAISRSDLEQLKVKRDLAANKVSKAQQDVDNAIIKAPFDGIIAQKLVNNFATVQPNQPIYVVHNPRDLEVMINVPGKLFLEPTSGQHAIAEIEGLADQRFNLTYRYYAADADPISQTYQVVLGFDDPSSAPLLPGMTAKVYPLMDASAAAKSIMVPIDAVVPSNTGSQFVWLVGQDSTVSQQQIKVGNLLGSQIQVTEGLSAGDKIVVAGVHALTQGMKVHPMNAEESN</sequence>
<dbReference type="Proteomes" id="UP000829384">
    <property type="component" value="Unassembled WGS sequence"/>
</dbReference>
<evidence type="ECO:0000259" key="3">
    <source>
        <dbReference type="Pfam" id="PF25973"/>
    </source>
</evidence>
<accession>A0ABS9QU32</accession>
<evidence type="ECO:0000256" key="1">
    <source>
        <dbReference type="ARBA" id="ARBA00009477"/>
    </source>
</evidence>
<comment type="caution">
    <text evidence="4">The sequence shown here is derived from an EMBL/GenBank/DDBJ whole genome shotgun (WGS) entry which is preliminary data.</text>
</comment>
<dbReference type="PANTHER" id="PTHR30469">
    <property type="entry name" value="MULTIDRUG RESISTANCE PROTEIN MDTA"/>
    <property type="match status" value="1"/>
</dbReference>
<dbReference type="PANTHER" id="PTHR30469:SF20">
    <property type="entry name" value="EFFLUX RND TRANSPORTER PERIPLASMIC ADAPTOR SUBUNIT"/>
    <property type="match status" value="1"/>
</dbReference>
<gene>
    <name evidence="4" type="ORF">H9J30_08010</name>
</gene>